<gene>
    <name evidence="4" type="ORF">S12H4_44134</name>
</gene>
<reference evidence="4" key="1">
    <citation type="journal article" date="2014" name="Front. Microbiol.">
        <title>High frequency of phylogenetically diverse reductive dehalogenase-homologous genes in deep subseafloor sedimentary metagenomes.</title>
        <authorList>
            <person name="Kawai M."/>
            <person name="Futagami T."/>
            <person name="Toyoda A."/>
            <person name="Takaki Y."/>
            <person name="Nishi S."/>
            <person name="Hori S."/>
            <person name="Arai W."/>
            <person name="Tsubouchi T."/>
            <person name="Morono Y."/>
            <person name="Uchiyama I."/>
            <person name="Ito T."/>
            <person name="Fujiyama A."/>
            <person name="Inagaki F."/>
            <person name="Takami H."/>
        </authorList>
    </citation>
    <scope>NUCLEOTIDE SEQUENCE</scope>
    <source>
        <strain evidence="4">Expedition CK06-06</strain>
    </source>
</reference>
<dbReference type="PANTHER" id="PTHR10457">
    <property type="entry name" value="MEVALONATE KINASE/GALACTOKINASE"/>
    <property type="match status" value="1"/>
</dbReference>
<sequence length="229" mass="24743">PLLRDIDPQNLGCSAGDIYRMVLKVPQSMSREDFRTMLSSEHKDLIEANFASHRDPGRYNVRGVLLFGVAEILRSRTCVDYLEQGQIEQFGNLMKISHDGDRVSRPDRTGNYVRIEQGCDDEYLNNLIGDLGGNDPGRVLNAQLSMQPGSYACSTVEIDRMVDIACSVPGVAGAQIAGAGLGGCIMVVAKKDSVEALSNALIERYYGPAGLEPGIIPCITGEGACLADF</sequence>
<proteinExistence type="predicted"/>
<dbReference type="SUPFAM" id="SSF55060">
    <property type="entry name" value="GHMP Kinase, C-terminal domain"/>
    <property type="match status" value="1"/>
</dbReference>
<accession>X1VTP5</accession>
<dbReference type="GO" id="GO:0004335">
    <property type="term" value="F:galactokinase activity"/>
    <property type="evidence" value="ECO:0007669"/>
    <property type="project" value="TreeGrafter"/>
</dbReference>
<dbReference type="InterPro" id="IPR036554">
    <property type="entry name" value="GHMP_kinase_C_sf"/>
</dbReference>
<name>X1VTP5_9ZZZZ</name>
<dbReference type="GO" id="GO:0005524">
    <property type="term" value="F:ATP binding"/>
    <property type="evidence" value="ECO:0007669"/>
    <property type="project" value="UniProtKB-KW"/>
</dbReference>
<dbReference type="PANTHER" id="PTHR10457:SF7">
    <property type="entry name" value="GALACTOKINASE-RELATED"/>
    <property type="match status" value="1"/>
</dbReference>
<evidence type="ECO:0000256" key="1">
    <source>
        <dbReference type="ARBA" id="ARBA00022741"/>
    </source>
</evidence>
<dbReference type="Pfam" id="PF08544">
    <property type="entry name" value="GHMP_kinases_C"/>
    <property type="match status" value="1"/>
</dbReference>
<comment type="caution">
    <text evidence="4">The sequence shown here is derived from an EMBL/GenBank/DDBJ whole genome shotgun (WGS) entry which is preliminary data.</text>
</comment>
<feature type="non-terminal residue" evidence="4">
    <location>
        <position position="1"/>
    </location>
</feature>
<dbReference type="GO" id="GO:0005829">
    <property type="term" value="C:cytosol"/>
    <property type="evidence" value="ECO:0007669"/>
    <property type="project" value="TreeGrafter"/>
</dbReference>
<dbReference type="InterPro" id="IPR013750">
    <property type="entry name" value="GHMP_kinase_C_dom"/>
</dbReference>
<keyword evidence="2" id="KW-0067">ATP-binding</keyword>
<evidence type="ECO:0000256" key="2">
    <source>
        <dbReference type="ARBA" id="ARBA00022840"/>
    </source>
</evidence>
<dbReference type="GO" id="GO:0006012">
    <property type="term" value="P:galactose metabolic process"/>
    <property type="evidence" value="ECO:0007669"/>
    <property type="project" value="TreeGrafter"/>
</dbReference>
<protein>
    <recommendedName>
        <fullName evidence="3">GHMP kinase C-terminal domain-containing protein</fullName>
    </recommendedName>
</protein>
<dbReference type="AlphaFoldDB" id="X1VTP5"/>
<dbReference type="Gene3D" id="3.30.70.890">
    <property type="entry name" value="GHMP kinase, C-terminal domain"/>
    <property type="match status" value="1"/>
</dbReference>
<evidence type="ECO:0000313" key="4">
    <source>
        <dbReference type="EMBL" id="GAJ13390.1"/>
    </source>
</evidence>
<keyword evidence="1" id="KW-0547">Nucleotide-binding</keyword>
<feature type="domain" description="GHMP kinase C-terminal" evidence="3">
    <location>
        <begin position="141"/>
        <end position="206"/>
    </location>
</feature>
<organism evidence="4">
    <name type="scientific">marine sediment metagenome</name>
    <dbReference type="NCBI Taxonomy" id="412755"/>
    <lineage>
        <taxon>unclassified sequences</taxon>
        <taxon>metagenomes</taxon>
        <taxon>ecological metagenomes</taxon>
    </lineage>
</organism>
<dbReference type="EMBL" id="BARW01027162">
    <property type="protein sequence ID" value="GAJ13390.1"/>
    <property type="molecule type" value="Genomic_DNA"/>
</dbReference>
<evidence type="ECO:0000259" key="3">
    <source>
        <dbReference type="Pfam" id="PF08544"/>
    </source>
</evidence>